<evidence type="ECO:0000313" key="2">
    <source>
        <dbReference type="EMBL" id="AHN97953.1"/>
    </source>
</evidence>
<reference evidence="2" key="1">
    <citation type="submission" date="2013-10" db="EMBL/GenBank/DDBJ databases">
        <title>Functional metagenomics reveals novel beta-galactosidases not predictable from gene sequences.</title>
        <authorList>
            <person name="Cheng J."/>
            <person name="Engel K."/>
            <person name="Romantsov T."/>
            <person name="Neufeld J.D."/>
            <person name="Rose D.R."/>
            <person name="Charles T.C."/>
        </authorList>
    </citation>
    <scope>NUCLEOTIDE SEQUENCE</scope>
</reference>
<dbReference type="PANTHER" id="PTHR19328">
    <property type="entry name" value="HEDGEHOG-INTERACTING PROTEIN"/>
    <property type="match status" value="1"/>
</dbReference>
<evidence type="ECO:0000259" key="1">
    <source>
        <dbReference type="Pfam" id="PF07995"/>
    </source>
</evidence>
<accession>X2LCD7</accession>
<dbReference type="Pfam" id="PF07995">
    <property type="entry name" value="GSDH"/>
    <property type="match status" value="1"/>
</dbReference>
<sequence length="406" mass="42406">MEVKGRFMVSRTPSASQHAPALQTALSLFLVVAASGCGSQFESETPDLPVGPVPVALATVASGLTFPLYITAPAGDPRLFIVEKGGTIRIVQNGALLPAPFLDISARVSTGGEQGLLGLAFDPQYASNGRFVVHYTDVAGDTQVSWFRVSPDPNLADPASELPILSADQPFANHNGGQVLFGPDGYLYVMLGDGGSAGDPGNRAQSLADLLGSVLRIQPLEAGGYSVPADNPFAGTPGALPEIWSYGLRNPWRVDFDPATGDLYIADVGQRQWEEVSVSPAAAGAGRGANFGWRIMEGPGCFATSPCDQTGLELPVVSYGHDKGCSITGGVVYRGSAIPALQGHYFYSDYCSGLVRSFRLEDGAAVDQYSWPSLEPGAGVLSFGRDAAGELYLLGTNGAAYRIVPG</sequence>
<organism evidence="2">
    <name type="scientific">uncultured bacterium lac160</name>
    <dbReference type="NCBI Taxonomy" id="1447241"/>
    <lineage>
        <taxon>Bacteria</taxon>
        <taxon>environmental samples</taxon>
    </lineage>
</organism>
<feature type="domain" description="Glucose/Sorbosone dehydrogenase" evidence="1">
    <location>
        <begin position="73"/>
        <end position="368"/>
    </location>
</feature>
<dbReference type="EMBL" id="KF796606">
    <property type="protein sequence ID" value="AHN97953.1"/>
    <property type="molecule type" value="Genomic_DNA"/>
</dbReference>
<dbReference type="Gene3D" id="2.120.10.30">
    <property type="entry name" value="TolB, C-terminal domain"/>
    <property type="match status" value="1"/>
</dbReference>
<dbReference type="PANTHER" id="PTHR19328:SF75">
    <property type="entry name" value="ALDOSE SUGAR DEHYDROGENASE YLII"/>
    <property type="match status" value="1"/>
</dbReference>
<dbReference type="SUPFAM" id="SSF50952">
    <property type="entry name" value="Soluble quinoprotein glucose dehydrogenase"/>
    <property type="match status" value="1"/>
</dbReference>
<protein>
    <submittedName>
        <fullName evidence="2">Glucose dehydrogenase</fullName>
    </submittedName>
</protein>
<dbReference type="AlphaFoldDB" id="X2LCD7"/>
<proteinExistence type="predicted"/>
<dbReference type="InterPro" id="IPR011041">
    <property type="entry name" value="Quinoprot_gluc/sorb_DH_b-prop"/>
</dbReference>
<dbReference type="InterPro" id="IPR011042">
    <property type="entry name" value="6-blade_b-propeller_TolB-like"/>
</dbReference>
<dbReference type="InterPro" id="IPR012938">
    <property type="entry name" value="Glc/Sorbosone_DH"/>
</dbReference>
<name>X2LCD7_9BACT</name>